<sequence>MKIGIFTFHRASNYGAVLQAYALQEYLSSQGYETCVVDYVPPVMGKLFCSMKVKGIYSKLKRLAVNIIYLPHILLRIKRRNLFRRFADTYLNLSRKILSDNDILDFDLFIIGSDQVWNVIFTGGVDRYYWGDFSTKKGAKKISYAASASENMNETFGSSSNIELLNNFDAISVREEELQSLLLERMQDKRIEKVLDPTLMAGREYFDNIKSKGFEVAKNYILVYQVIMSQNKAIQKFVADIAKRNDWEIIELPSSINFSKMLFRPNKYMQWASPIDFVTLFRNAKFVVTTSFHGTAFSLLYNVPFYVISISKSVDSRAADLLSQLGLSRRLIKLPQEEIDYDIDWESVNSKLDKLRLDSRKFLNDSISK</sequence>
<comment type="caution">
    <text evidence="2">The sequence shown here is derived from an EMBL/GenBank/DDBJ whole genome shotgun (WGS) entry which is preliminary data.</text>
</comment>
<dbReference type="RefSeq" id="WP_125040870.1">
    <property type="nucleotide sequence ID" value="NZ_BHWB01000004.1"/>
</dbReference>
<dbReference type="Pfam" id="PF04230">
    <property type="entry name" value="PS_pyruv_trans"/>
    <property type="match status" value="1"/>
</dbReference>
<gene>
    <name evidence="2" type="ORF">KGMB02408_16760</name>
</gene>
<evidence type="ECO:0000259" key="1">
    <source>
        <dbReference type="Pfam" id="PF04230"/>
    </source>
</evidence>
<dbReference type="Proteomes" id="UP000288079">
    <property type="component" value="Unassembled WGS sequence"/>
</dbReference>
<organism evidence="2 3">
    <name type="scientific">Bacteroides faecalis</name>
    <dbReference type="NCBI Taxonomy" id="2447885"/>
    <lineage>
        <taxon>Bacteria</taxon>
        <taxon>Pseudomonadati</taxon>
        <taxon>Bacteroidota</taxon>
        <taxon>Bacteroidia</taxon>
        <taxon>Bacteroidales</taxon>
        <taxon>Bacteroidaceae</taxon>
        <taxon>Bacteroides</taxon>
    </lineage>
</organism>
<dbReference type="AlphaFoldDB" id="A0A401LTG5"/>
<name>A0A401LTG5_9BACE</name>
<evidence type="ECO:0000313" key="3">
    <source>
        <dbReference type="Proteomes" id="UP000288079"/>
    </source>
</evidence>
<dbReference type="InterPro" id="IPR007345">
    <property type="entry name" value="Polysacch_pyruvyl_Trfase"/>
</dbReference>
<protein>
    <recommendedName>
        <fullName evidence="1">Polysaccharide pyruvyl transferase domain-containing protein</fullName>
    </recommendedName>
</protein>
<accession>A0A401LTG5</accession>
<keyword evidence="3" id="KW-1185">Reference proteome</keyword>
<reference evidence="2 3" key="1">
    <citation type="submission" date="2018-10" db="EMBL/GenBank/DDBJ databases">
        <title>Draft Genome Sequence of Bacteroides sp. KCTC 15687.</title>
        <authorList>
            <person name="Yu S.Y."/>
            <person name="Kim J.S."/>
            <person name="Oh B.S."/>
            <person name="Park S.H."/>
            <person name="Kang S.W."/>
            <person name="Park J.E."/>
            <person name="Choi S.H."/>
            <person name="Han K.I."/>
            <person name="Lee K.C."/>
            <person name="Eom M.K."/>
            <person name="Suh M.K."/>
            <person name="Lee D.H."/>
            <person name="Yoon H."/>
            <person name="Kim B."/>
            <person name="Yang S.J."/>
            <person name="Lee J.S."/>
            <person name="Lee J.H."/>
        </authorList>
    </citation>
    <scope>NUCLEOTIDE SEQUENCE [LARGE SCALE GENOMIC DNA]</scope>
    <source>
        <strain evidence="2 3">KCTC 15687</strain>
    </source>
</reference>
<dbReference type="EMBL" id="BHWB01000004">
    <property type="protein sequence ID" value="GCB34731.1"/>
    <property type="molecule type" value="Genomic_DNA"/>
</dbReference>
<dbReference type="OrthoDB" id="9799278at2"/>
<proteinExistence type="predicted"/>
<evidence type="ECO:0000313" key="2">
    <source>
        <dbReference type="EMBL" id="GCB34731.1"/>
    </source>
</evidence>
<feature type="domain" description="Polysaccharide pyruvyl transferase" evidence="1">
    <location>
        <begin position="13"/>
        <end position="310"/>
    </location>
</feature>